<organism evidence="4 5">
    <name type="scientific">Wenjunlia tyrosinilytica</name>
    <dbReference type="NCBI Taxonomy" id="1544741"/>
    <lineage>
        <taxon>Bacteria</taxon>
        <taxon>Bacillati</taxon>
        <taxon>Actinomycetota</taxon>
        <taxon>Actinomycetes</taxon>
        <taxon>Kitasatosporales</taxon>
        <taxon>Streptomycetaceae</taxon>
        <taxon>Wenjunlia</taxon>
    </lineage>
</organism>
<evidence type="ECO:0000313" key="5">
    <source>
        <dbReference type="Proteomes" id="UP000641932"/>
    </source>
</evidence>
<dbReference type="InterPro" id="IPR013120">
    <property type="entry name" value="FAR_NAD-bd"/>
</dbReference>
<evidence type="ECO:0000313" key="4">
    <source>
        <dbReference type="EMBL" id="GGO94228.1"/>
    </source>
</evidence>
<dbReference type="Proteomes" id="UP000641932">
    <property type="component" value="Unassembled WGS sequence"/>
</dbReference>
<dbReference type="PANTHER" id="PTHR44845">
    <property type="entry name" value="CARRIER DOMAIN-CONTAINING PROTEIN"/>
    <property type="match status" value="1"/>
</dbReference>
<dbReference type="PANTHER" id="PTHR44845:SF6">
    <property type="entry name" value="BETA-ALANINE-ACTIVATING ENZYME"/>
    <property type="match status" value="1"/>
</dbReference>
<protein>
    <submittedName>
        <fullName evidence="4">Oxidoreductase</fullName>
    </submittedName>
</protein>
<dbReference type="EMBL" id="BMMS01000022">
    <property type="protein sequence ID" value="GGO94228.1"/>
    <property type="molecule type" value="Genomic_DNA"/>
</dbReference>
<dbReference type="SUPFAM" id="SSF51735">
    <property type="entry name" value="NAD(P)-binding Rossmann-fold domains"/>
    <property type="match status" value="1"/>
</dbReference>
<keyword evidence="5" id="KW-1185">Reference proteome</keyword>
<dbReference type="InterPro" id="IPR010080">
    <property type="entry name" value="Thioester_reductase-like_dom"/>
</dbReference>
<gene>
    <name evidence="4" type="ORF">GCM10012280_48590</name>
</gene>
<dbReference type="NCBIfam" id="TIGR01746">
    <property type="entry name" value="Thioester-redct"/>
    <property type="match status" value="1"/>
</dbReference>
<sequence>MGVAMSVPAEDLVLPADVRPLDGAADVDAPALVTGASGFLGAAVAADLLEHTDEDVYCLVRPAGGTAQERVEGALRYYDLWREEWAGRVIGVAGDLARPRCGLDDADHRTLATRTGAIYHCGAGVNVSFPYDALRGANVSGTVEILRLASTARPKRLAHVSTVSVLYGRGGTDRVEDFTELGPAGALGGYALSKWAAEALVAQARDRGFDALVLRSGTLAGHARTGVSNPNDYAWLFLRTCAAMGAAPLADSPLQWAPVDYAARAVTELTRRKNGGPEPAAYHLIAPERTRYTTLFSWMRRFGYTLRTADFALWRKRVLDAAVESSHDGVRQIAATLPEADRDGGTVPPDVASDRTDAVLAAAGIVCPPLDEALARTYFAAGVRRAELRPPDRPEA</sequence>
<proteinExistence type="predicted"/>
<dbReference type="Gene3D" id="3.40.50.720">
    <property type="entry name" value="NAD(P)-binding Rossmann-like Domain"/>
    <property type="match status" value="1"/>
</dbReference>
<dbReference type="AlphaFoldDB" id="A0A918DZK6"/>
<evidence type="ECO:0000256" key="1">
    <source>
        <dbReference type="ARBA" id="ARBA00022450"/>
    </source>
</evidence>
<dbReference type="InterPro" id="IPR036291">
    <property type="entry name" value="NAD(P)-bd_dom_sf"/>
</dbReference>
<comment type="caution">
    <text evidence="4">The sequence shown here is derived from an EMBL/GenBank/DDBJ whole genome shotgun (WGS) entry which is preliminary data.</text>
</comment>
<accession>A0A918DZK6</accession>
<dbReference type="Pfam" id="PF07993">
    <property type="entry name" value="NAD_binding_4"/>
    <property type="match status" value="1"/>
</dbReference>
<name>A0A918DZK6_9ACTN</name>
<keyword evidence="1" id="KW-0596">Phosphopantetheine</keyword>
<feature type="domain" description="Thioester reductase (TE)" evidence="3">
    <location>
        <begin position="33"/>
        <end position="266"/>
    </location>
</feature>
<reference evidence="4" key="2">
    <citation type="submission" date="2020-09" db="EMBL/GenBank/DDBJ databases">
        <authorList>
            <person name="Sun Q."/>
            <person name="Zhou Y."/>
        </authorList>
    </citation>
    <scope>NUCLEOTIDE SEQUENCE</scope>
    <source>
        <strain evidence="4">CGMCC 4.7201</strain>
    </source>
</reference>
<evidence type="ECO:0000259" key="3">
    <source>
        <dbReference type="Pfam" id="PF07993"/>
    </source>
</evidence>
<dbReference type="CDD" id="cd05235">
    <property type="entry name" value="SDR_e1"/>
    <property type="match status" value="1"/>
</dbReference>
<reference evidence="4" key="1">
    <citation type="journal article" date="2014" name="Int. J. Syst. Evol. Microbiol.">
        <title>Complete genome sequence of Corynebacterium casei LMG S-19264T (=DSM 44701T), isolated from a smear-ripened cheese.</title>
        <authorList>
            <consortium name="US DOE Joint Genome Institute (JGI-PGF)"/>
            <person name="Walter F."/>
            <person name="Albersmeier A."/>
            <person name="Kalinowski J."/>
            <person name="Ruckert C."/>
        </authorList>
    </citation>
    <scope>NUCLEOTIDE SEQUENCE</scope>
    <source>
        <strain evidence="4">CGMCC 4.7201</strain>
    </source>
</reference>
<evidence type="ECO:0000256" key="2">
    <source>
        <dbReference type="ARBA" id="ARBA00022553"/>
    </source>
</evidence>
<keyword evidence="2" id="KW-0597">Phosphoprotein</keyword>